<dbReference type="Proteomes" id="UP000697107">
    <property type="component" value="Unassembled WGS sequence"/>
</dbReference>
<dbReference type="Proteomes" id="UP000760860">
    <property type="component" value="Unassembled WGS sequence"/>
</dbReference>
<dbReference type="VEuPathDB" id="FungiDB:PC110_g327"/>
<comment type="caution">
    <text evidence="3">The sequence shown here is derived from an EMBL/GenBank/DDBJ whole genome shotgun (WGS) entry which is preliminary data.</text>
</comment>
<dbReference type="EMBL" id="RCML01000229">
    <property type="protein sequence ID" value="KAG2984604.1"/>
    <property type="molecule type" value="Genomic_DNA"/>
</dbReference>
<protein>
    <recommendedName>
        <fullName evidence="6">PiggyBac transposable element-derived protein domain-containing protein</fullName>
    </recommendedName>
</protein>
<dbReference type="EMBL" id="RCMK01000236">
    <property type="protein sequence ID" value="KAG2942029.1"/>
    <property type="molecule type" value="Genomic_DNA"/>
</dbReference>
<evidence type="ECO:0000313" key="3">
    <source>
        <dbReference type="EMBL" id="KAG2984604.1"/>
    </source>
</evidence>
<proteinExistence type="predicted"/>
<dbReference type="Proteomes" id="UP000735874">
    <property type="component" value="Unassembled WGS sequence"/>
</dbReference>
<evidence type="ECO:0000313" key="1">
    <source>
        <dbReference type="EMBL" id="KAG2855661.1"/>
    </source>
</evidence>
<reference evidence="3" key="1">
    <citation type="submission" date="2018-10" db="EMBL/GenBank/DDBJ databases">
        <title>Effector identification in a new, highly contiguous assembly of the strawberry crown rot pathogen Phytophthora cactorum.</title>
        <authorList>
            <person name="Armitage A.D."/>
            <person name="Nellist C.F."/>
            <person name="Bates H."/>
            <person name="Vickerstaff R.J."/>
            <person name="Harrison R.J."/>
        </authorList>
    </citation>
    <scope>NUCLEOTIDE SEQUENCE</scope>
    <source>
        <strain evidence="1">15-7</strain>
        <strain evidence="2">4040</strain>
        <strain evidence="3">P415</strain>
        <strain evidence="4">P421</strain>
    </source>
</reference>
<accession>A0A8T1G6K0</accession>
<evidence type="ECO:0000313" key="5">
    <source>
        <dbReference type="Proteomes" id="UP000697107"/>
    </source>
</evidence>
<evidence type="ECO:0000313" key="4">
    <source>
        <dbReference type="EMBL" id="KAG3218162.1"/>
    </source>
</evidence>
<organism evidence="3 5">
    <name type="scientific">Phytophthora cactorum</name>
    <dbReference type="NCBI Taxonomy" id="29920"/>
    <lineage>
        <taxon>Eukaryota</taxon>
        <taxon>Sar</taxon>
        <taxon>Stramenopiles</taxon>
        <taxon>Oomycota</taxon>
        <taxon>Peronosporomycetes</taxon>
        <taxon>Peronosporales</taxon>
        <taxon>Peronosporaceae</taxon>
        <taxon>Phytophthora</taxon>
    </lineage>
</organism>
<sequence length="223" mass="25673">MQGVDRLDHVRGRFSLADSHSFKKWFKRLGLALVDVARSNAYFTRKMALGLANDRDSHRDFIVQLSSELLSGKWKEAPSERRMCDTNVESLDASVKVDDEMSPSSAVWVAGRRDVDGVIGSPQKRCSVIASKQLYPESNRKRRQCVHVFIATEPYMCPMQTWTCWEKYHRFYLPRKLFLAKGKVRTSSQLYKLRHESIVQRNLNPGREVAPGNRQSVVRSINL</sequence>
<gene>
    <name evidence="1" type="ORF">PC113_g12253</name>
    <name evidence="2" type="ORF">PC117_g9967</name>
    <name evidence="3" type="ORF">PC118_g8770</name>
    <name evidence="4" type="ORF">PC129_g11026</name>
</gene>
<evidence type="ECO:0008006" key="6">
    <source>
        <dbReference type="Google" id="ProtNLM"/>
    </source>
</evidence>
<dbReference type="EMBL" id="RCMV01000379">
    <property type="protein sequence ID" value="KAG3218162.1"/>
    <property type="molecule type" value="Genomic_DNA"/>
</dbReference>
<dbReference type="EMBL" id="RCMG01000366">
    <property type="protein sequence ID" value="KAG2855661.1"/>
    <property type="molecule type" value="Genomic_DNA"/>
</dbReference>
<dbReference type="Proteomes" id="UP000736787">
    <property type="component" value="Unassembled WGS sequence"/>
</dbReference>
<evidence type="ECO:0000313" key="2">
    <source>
        <dbReference type="EMBL" id="KAG2942029.1"/>
    </source>
</evidence>
<dbReference type="AlphaFoldDB" id="A0A8T1G6K0"/>
<name>A0A8T1G6K0_9STRA</name>